<sequence length="297" mass="33688">MMNEINNSAISNDSNRVSTIPAQRLNNDLSNRIIATNNYIGHLSLYYPCTMGQIFSHLKPNDYSACHQALTEMNAKPPVPSIEYFTRKLKRVIWDEKSIPNLYKKVCSAILVDPSETTSSYIKQISNTVIVGNKNNLENNNDRENHITISMPAAYNQEYSRFLLALTLSTNESLGSFHNDGESELCVKFTSGPSQANPKNTIIKFTTFENMFDTNECAATYLKCIMDAADRLIKKQQGEEKLLCALTIKRVIDYLKLKNHPNLDNKEIENITKGYPYLLNLAKALRNLYPELDTNQS</sequence>
<name>A0A845SK47_9GAMM</name>
<reference evidence="1 2" key="2">
    <citation type="submission" date="2020-02" db="EMBL/GenBank/DDBJ databases">
        <title>The new genus of Enterobacteriales.</title>
        <authorList>
            <person name="Kim I.S."/>
        </authorList>
    </citation>
    <scope>NUCLEOTIDE SEQUENCE [LARGE SCALE GENOMIC DNA]</scope>
    <source>
        <strain evidence="1 2">SAP-6</strain>
    </source>
</reference>
<gene>
    <name evidence="1" type="ORF">GRH90_02875</name>
</gene>
<organism evidence="1 2">
    <name type="scientific">Acerihabitans arboris</name>
    <dbReference type="NCBI Taxonomy" id="2691583"/>
    <lineage>
        <taxon>Bacteria</taxon>
        <taxon>Pseudomonadati</taxon>
        <taxon>Pseudomonadota</taxon>
        <taxon>Gammaproteobacteria</taxon>
        <taxon>Enterobacterales</taxon>
        <taxon>Pectobacteriaceae</taxon>
        <taxon>Acerihabitans</taxon>
    </lineage>
</organism>
<accession>A0A845SK47</accession>
<proteinExistence type="predicted"/>
<dbReference type="RefSeq" id="WP_162364392.1">
    <property type="nucleotide sequence ID" value="NZ_WUBS01000002.1"/>
</dbReference>
<dbReference type="Proteomes" id="UP000461443">
    <property type="component" value="Unassembled WGS sequence"/>
</dbReference>
<keyword evidence="2" id="KW-1185">Reference proteome</keyword>
<dbReference type="AlphaFoldDB" id="A0A845SK47"/>
<comment type="caution">
    <text evidence="1">The sequence shown here is derived from an EMBL/GenBank/DDBJ whole genome shotgun (WGS) entry which is preliminary data.</text>
</comment>
<protein>
    <submittedName>
        <fullName evidence="1">Uncharacterized protein</fullName>
    </submittedName>
</protein>
<dbReference type="EMBL" id="WUBS01000002">
    <property type="protein sequence ID" value="NDL61705.1"/>
    <property type="molecule type" value="Genomic_DNA"/>
</dbReference>
<evidence type="ECO:0000313" key="2">
    <source>
        <dbReference type="Proteomes" id="UP000461443"/>
    </source>
</evidence>
<evidence type="ECO:0000313" key="1">
    <source>
        <dbReference type="EMBL" id="NDL61705.1"/>
    </source>
</evidence>
<reference evidence="1 2" key="1">
    <citation type="submission" date="2019-12" db="EMBL/GenBank/DDBJ databases">
        <authorList>
            <person name="Lee S.D."/>
        </authorList>
    </citation>
    <scope>NUCLEOTIDE SEQUENCE [LARGE SCALE GENOMIC DNA]</scope>
    <source>
        <strain evidence="1 2">SAP-6</strain>
    </source>
</reference>